<comment type="caution">
    <text evidence="2">The sequence shown here is derived from an EMBL/GenBank/DDBJ whole genome shotgun (WGS) entry which is preliminary data.</text>
</comment>
<dbReference type="Proteomes" id="UP001157938">
    <property type="component" value="Unassembled WGS sequence"/>
</dbReference>
<dbReference type="Proteomes" id="UP001159659">
    <property type="component" value="Unassembled WGS sequence"/>
</dbReference>
<proteinExistence type="predicted"/>
<sequence>MTLKLTLQDKEDCRDLTMQLLDRALYDCDELGLGTTHVASHADMSSRRWKKLQSHTNVTLYADQTANSAWHPVMNREDWEHPVAVVAICQLKCSVDDMLLALMAPSLTTVHLRCLLLDRPSQHAELVPIVKPTETSPFQFLGVLRVVYTQNWPMTMFISPREMVLMIATGDVVTANGRRFGYEILLSVPICRGSGMTRTQVLETRVFWDQPDGTVGMYIKHTIDIKAHFPESVKIGIICHEFMRFWKFIPCSITTKKLRWCLKYKRILSCGLQSQFQVMGGSVSCGGCGTYAPKLVNGKPRKNDGYRCTLCDVWLCWKSSCRTSCQVTAALGEGSSVGEKELALCPRCILFAQNASAANIACSELPGC</sequence>
<dbReference type="EMBL" id="CAKLBC010001397">
    <property type="protein sequence ID" value="CAH0491854.1"/>
    <property type="molecule type" value="Genomic_DNA"/>
</dbReference>
<protein>
    <submittedName>
        <fullName evidence="2">Uncharacterized protein</fullName>
    </submittedName>
</protein>
<evidence type="ECO:0000313" key="4">
    <source>
        <dbReference type="Proteomes" id="UP001159659"/>
    </source>
</evidence>
<accession>A0AAV0T8P7</accession>
<gene>
    <name evidence="1" type="ORF">PFR001_LOCUS7093</name>
    <name evidence="2" type="ORF">PFR002_LOCUS2895</name>
</gene>
<keyword evidence="3" id="KW-1185">Reference proteome</keyword>
<dbReference type="EMBL" id="CANTFK010000340">
    <property type="protein sequence ID" value="CAI5714341.1"/>
    <property type="molecule type" value="Genomic_DNA"/>
</dbReference>
<evidence type="ECO:0000313" key="3">
    <source>
        <dbReference type="Proteomes" id="UP001157938"/>
    </source>
</evidence>
<reference evidence="2" key="2">
    <citation type="submission" date="2022-12" db="EMBL/GenBank/DDBJ databases">
        <authorList>
            <person name="Webb A."/>
        </authorList>
    </citation>
    <scope>NUCLEOTIDE SEQUENCE</scope>
    <source>
        <strain evidence="2">Pf2</strain>
    </source>
</reference>
<dbReference type="InterPro" id="IPR052727">
    <property type="entry name" value="Rab4/Rab5_effector"/>
</dbReference>
<dbReference type="PANTHER" id="PTHR13510">
    <property type="entry name" value="FYVE-FINGER-CONTAINING RAB5 EFFECTOR PROTEIN RABENOSYN-5-RELATED"/>
    <property type="match status" value="1"/>
</dbReference>
<organism evidence="2 4">
    <name type="scientific">Peronospora farinosa</name>
    <dbReference type="NCBI Taxonomy" id="134698"/>
    <lineage>
        <taxon>Eukaryota</taxon>
        <taxon>Sar</taxon>
        <taxon>Stramenopiles</taxon>
        <taxon>Oomycota</taxon>
        <taxon>Peronosporomycetes</taxon>
        <taxon>Peronosporales</taxon>
        <taxon>Peronosporaceae</taxon>
        <taxon>Peronospora</taxon>
    </lineage>
</organism>
<dbReference type="PANTHER" id="PTHR13510:SF44">
    <property type="entry name" value="RABENOSYN-5"/>
    <property type="match status" value="1"/>
</dbReference>
<evidence type="ECO:0000313" key="1">
    <source>
        <dbReference type="EMBL" id="CAH0491854.1"/>
    </source>
</evidence>
<evidence type="ECO:0000313" key="2">
    <source>
        <dbReference type="EMBL" id="CAI5714341.1"/>
    </source>
</evidence>
<dbReference type="AlphaFoldDB" id="A0AAV0T8P7"/>
<name>A0AAV0T8P7_9STRA</name>
<reference evidence="1 3" key="1">
    <citation type="submission" date="2021-11" db="EMBL/GenBank/DDBJ databases">
        <authorList>
            <person name="Islam A."/>
            <person name="Islam S."/>
            <person name="Flora M.S."/>
            <person name="Rahman M."/>
            <person name="Ziaur R.M."/>
            <person name="Epstein J.H."/>
            <person name="Hassan M."/>
            <person name="Klassen M."/>
            <person name="Woodard K."/>
            <person name="Webb A."/>
            <person name="Webby R.J."/>
            <person name="El Zowalaty M.E."/>
        </authorList>
    </citation>
    <scope>NUCLEOTIDE SEQUENCE [LARGE SCALE GENOMIC DNA]</scope>
    <source>
        <strain evidence="1">Pf1</strain>
    </source>
</reference>